<dbReference type="Gene3D" id="1.20.1270.60">
    <property type="entry name" value="Arfaptin homology (AH) domain/BAR domain"/>
    <property type="match status" value="1"/>
</dbReference>
<gene>
    <name evidence="2" type="ORF">EVOR1521_LOCUS15845</name>
</gene>
<evidence type="ECO:0000313" key="2">
    <source>
        <dbReference type="EMBL" id="CAJ1390411.1"/>
    </source>
</evidence>
<dbReference type="AlphaFoldDB" id="A0AA36N0R9"/>
<evidence type="ECO:0000256" key="1">
    <source>
        <dbReference type="SAM" id="MobiDB-lite"/>
    </source>
</evidence>
<comment type="caution">
    <text evidence="2">The sequence shown here is derived from an EMBL/GenBank/DDBJ whole genome shotgun (WGS) entry which is preliminary data.</text>
</comment>
<name>A0AA36N0R9_9DINO</name>
<dbReference type="Proteomes" id="UP001178507">
    <property type="component" value="Unassembled WGS sequence"/>
</dbReference>
<accession>A0AA36N0R9</accession>
<dbReference type="InterPro" id="IPR027267">
    <property type="entry name" value="AH/BAR_dom_sf"/>
</dbReference>
<organism evidence="2 3">
    <name type="scientific">Effrenium voratum</name>
    <dbReference type="NCBI Taxonomy" id="2562239"/>
    <lineage>
        <taxon>Eukaryota</taxon>
        <taxon>Sar</taxon>
        <taxon>Alveolata</taxon>
        <taxon>Dinophyceae</taxon>
        <taxon>Suessiales</taxon>
        <taxon>Symbiodiniaceae</taxon>
        <taxon>Effrenium</taxon>
    </lineage>
</organism>
<protein>
    <recommendedName>
        <fullName evidence="4">SAP domain-containing protein</fullName>
    </recommendedName>
</protein>
<feature type="compositionally biased region" description="Basic and acidic residues" evidence="1">
    <location>
        <begin position="339"/>
        <end position="351"/>
    </location>
</feature>
<proteinExistence type="predicted"/>
<dbReference type="EMBL" id="CAUJNA010002068">
    <property type="protein sequence ID" value="CAJ1390411.1"/>
    <property type="molecule type" value="Genomic_DNA"/>
</dbReference>
<evidence type="ECO:0000313" key="3">
    <source>
        <dbReference type="Proteomes" id="UP001178507"/>
    </source>
</evidence>
<feature type="compositionally biased region" description="Basic and acidic residues" evidence="1">
    <location>
        <begin position="10"/>
        <end position="22"/>
    </location>
</feature>
<evidence type="ECO:0008006" key="4">
    <source>
        <dbReference type="Google" id="ProtNLM"/>
    </source>
</evidence>
<keyword evidence="3" id="KW-1185">Reference proteome</keyword>
<reference evidence="2" key="1">
    <citation type="submission" date="2023-08" db="EMBL/GenBank/DDBJ databases">
        <authorList>
            <person name="Chen Y."/>
            <person name="Shah S."/>
            <person name="Dougan E. K."/>
            <person name="Thang M."/>
            <person name="Chan C."/>
        </authorList>
    </citation>
    <scope>NUCLEOTIDE SEQUENCE</scope>
</reference>
<feature type="region of interest" description="Disordered" evidence="1">
    <location>
        <begin position="1"/>
        <end position="22"/>
    </location>
</feature>
<feature type="compositionally biased region" description="Polar residues" evidence="1">
    <location>
        <begin position="354"/>
        <end position="365"/>
    </location>
</feature>
<sequence length="379" mass="41719">MQAAASALRSLREKGAPGRDEPTVALGWEDQELHQRLLQDVVVCEGLTQFAKDFVRCLSGHLELVDQLLAVLRAMDGGLEAAQREAEAQVWALATGVKATAPRVATEVKRQMTQLQHIRSSTEKVFDLLEQKRSALQEREHYRLKVDSLRKEFTERERQGKGNSREQLHKLSRNQEKLAYAEAELSDAASLSGKRTQEQLQGNRRALLGALHGLAQGACCGWLVSAGAVVCRALQTASAAEEPEPPEPGPPGVMVLPQSLAQEDLEPPRFDPEFAFKESEFSREIFEVEPVESSAVFDSDSLTQLSVRQLRKRIRERGLSDNGLVEKSELVDLLRRTEFTGRAEGTEHAEAETSESPGGATNASCSPERPGDDLLATFG</sequence>
<feature type="region of interest" description="Disordered" evidence="1">
    <location>
        <begin position="339"/>
        <end position="379"/>
    </location>
</feature>